<dbReference type="AlphaFoldDB" id="A0A0K0FSM9"/>
<name>A0A0K0FSM9_STRVS</name>
<organism evidence="1 2">
    <name type="scientific">Strongyloides venezuelensis</name>
    <name type="common">Threadworm</name>
    <dbReference type="NCBI Taxonomy" id="75913"/>
    <lineage>
        <taxon>Eukaryota</taxon>
        <taxon>Metazoa</taxon>
        <taxon>Ecdysozoa</taxon>
        <taxon>Nematoda</taxon>
        <taxon>Chromadorea</taxon>
        <taxon>Rhabditida</taxon>
        <taxon>Tylenchina</taxon>
        <taxon>Panagrolaimomorpha</taxon>
        <taxon>Strongyloidoidea</taxon>
        <taxon>Strongyloididae</taxon>
        <taxon>Strongyloides</taxon>
    </lineage>
</organism>
<evidence type="ECO:0000313" key="1">
    <source>
        <dbReference type="Proteomes" id="UP000035680"/>
    </source>
</evidence>
<evidence type="ECO:0000313" key="2">
    <source>
        <dbReference type="WBParaSite" id="SVE_1398200.1"/>
    </source>
</evidence>
<dbReference type="Proteomes" id="UP000035680">
    <property type="component" value="Unassembled WGS sequence"/>
</dbReference>
<proteinExistence type="predicted"/>
<reference evidence="1" key="1">
    <citation type="submission" date="2014-07" db="EMBL/GenBank/DDBJ databases">
        <authorList>
            <person name="Martin A.A"/>
            <person name="De Silva N."/>
        </authorList>
    </citation>
    <scope>NUCLEOTIDE SEQUENCE</scope>
</reference>
<keyword evidence="1" id="KW-1185">Reference proteome</keyword>
<dbReference type="WBParaSite" id="SVE_1398200.1">
    <property type="protein sequence ID" value="SVE_1398200.1"/>
    <property type="gene ID" value="SVE_1398200"/>
</dbReference>
<protein>
    <submittedName>
        <fullName evidence="2">FLYWCH-type domain-containing protein</fullName>
    </submittedName>
</protein>
<reference evidence="2" key="2">
    <citation type="submission" date="2015-08" db="UniProtKB">
        <authorList>
            <consortium name="WormBaseParasite"/>
        </authorList>
    </citation>
    <scope>IDENTIFICATION</scope>
</reference>
<accession>A0A0K0FSM9</accession>
<sequence>MVTIGLAKENLLTAQVYLVVEDNVLMQQIYNKPQYWGCRGKNVACRICEIVPYDYKKALTSAKVDQKNLPSNNHIAGHKHEYIEPMHNYINGVVSYVSYTRFTIPDSINLK</sequence>